<evidence type="ECO:0000313" key="7">
    <source>
        <dbReference type="EMBL" id="KEY91231.1"/>
    </source>
</evidence>
<dbReference type="PANTHER" id="PTHR43731:SF16">
    <property type="entry name" value="RHOMBOSORTASE"/>
    <property type="match status" value="1"/>
</dbReference>
<feature type="transmembrane region" description="Helical" evidence="5">
    <location>
        <begin position="54"/>
        <end position="72"/>
    </location>
</feature>
<dbReference type="SUPFAM" id="SSF144091">
    <property type="entry name" value="Rhomboid-like"/>
    <property type="match status" value="1"/>
</dbReference>
<reference evidence="7 8" key="1">
    <citation type="submission" date="2014-03" db="EMBL/GenBank/DDBJ databases">
        <title>Selection and divergence in the genomes of co-occurring obligate luminous symbionts with specific hosts.</title>
        <authorList>
            <person name="Hendry T.A."/>
            <person name="de Wet J.R."/>
            <person name="Dunlap P.V."/>
        </authorList>
    </citation>
    <scope>NUCLEOTIDE SEQUENCE [LARGE SCALE GENOMIC DNA]</scope>
    <source>
        <strain evidence="7 8">Ppalp.1</strain>
    </source>
</reference>
<evidence type="ECO:0000313" key="8">
    <source>
        <dbReference type="Proteomes" id="UP000053784"/>
    </source>
</evidence>
<evidence type="ECO:0000256" key="1">
    <source>
        <dbReference type="ARBA" id="ARBA00004141"/>
    </source>
</evidence>
<sequence>MLRPFFVWNRHSIISGEWWRILTGSFTHANFIHLCMNLVGLWFIANIFRPSPRLLILLIIFLATLIGVGLFFTDITNYSGLSGVLYGVFGYLLFQKSFLPFKISAFLVLGLFCKIVWEHTLGDPGLASSFIDARIAIESHLFGLIGSFVLILVKYFRKK</sequence>
<dbReference type="NCBIfam" id="TIGR03902">
    <property type="entry name" value="rhom_GG_sort"/>
    <property type="match status" value="1"/>
</dbReference>
<protein>
    <recommendedName>
        <fullName evidence="6">Peptidase S54 rhomboid domain-containing protein</fullName>
    </recommendedName>
</protein>
<dbReference type="Pfam" id="PF01694">
    <property type="entry name" value="Rhomboid"/>
    <property type="match status" value="1"/>
</dbReference>
<feature type="transmembrane region" description="Helical" evidence="5">
    <location>
        <begin position="78"/>
        <end position="94"/>
    </location>
</feature>
<comment type="caution">
    <text evidence="7">The sequence shown here is derived from an EMBL/GenBank/DDBJ whole genome shotgun (WGS) entry which is preliminary data.</text>
</comment>
<dbReference type="InterPro" id="IPR035952">
    <property type="entry name" value="Rhomboid-like_sf"/>
</dbReference>
<dbReference type="InterPro" id="IPR022764">
    <property type="entry name" value="Peptidase_S54_rhomboid_dom"/>
</dbReference>
<evidence type="ECO:0000256" key="2">
    <source>
        <dbReference type="ARBA" id="ARBA00022692"/>
    </source>
</evidence>
<dbReference type="Proteomes" id="UP000053784">
    <property type="component" value="Unassembled WGS sequence"/>
</dbReference>
<keyword evidence="2 5" id="KW-0812">Transmembrane</keyword>
<evidence type="ECO:0000256" key="3">
    <source>
        <dbReference type="ARBA" id="ARBA00022989"/>
    </source>
</evidence>
<name>A0A084CN52_9GAMM</name>
<feature type="domain" description="Peptidase S54 rhomboid" evidence="6">
    <location>
        <begin position="16"/>
        <end position="153"/>
    </location>
</feature>
<feature type="transmembrane region" description="Helical" evidence="5">
    <location>
        <begin position="28"/>
        <end position="47"/>
    </location>
</feature>
<dbReference type="InterPro" id="IPR023826">
    <property type="entry name" value="Rhom-like_SP_proteobac"/>
</dbReference>
<keyword evidence="3 5" id="KW-1133">Transmembrane helix</keyword>
<dbReference type="STRING" id="1179155.CF67_03051"/>
<dbReference type="InterPro" id="IPR050925">
    <property type="entry name" value="Rhomboid_protease_S54"/>
</dbReference>
<evidence type="ECO:0000256" key="5">
    <source>
        <dbReference type="SAM" id="Phobius"/>
    </source>
</evidence>
<keyword evidence="4 5" id="KW-0472">Membrane</keyword>
<evidence type="ECO:0000256" key="4">
    <source>
        <dbReference type="ARBA" id="ARBA00023136"/>
    </source>
</evidence>
<comment type="subcellular location">
    <subcellularLocation>
        <location evidence="1">Membrane</location>
        <topology evidence="1">Multi-pass membrane protein</topology>
    </subcellularLocation>
</comment>
<keyword evidence="8" id="KW-1185">Reference proteome</keyword>
<dbReference type="Gene3D" id="1.20.1540.10">
    <property type="entry name" value="Rhomboid-like"/>
    <property type="match status" value="1"/>
</dbReference>
<dbReference type="eggNOG" id="COG0705">
    <property type="taxonomic scope" value="Bacteria"/>
</dbReference>
<dbReference type="PANTHER" id="PTHR43731">
    <property type="entry name" value="RHOMBOID PROTEASE"/>
    <property type="match status" value="1"/>
</dbReference>
<dbReference type="EMBL" id="JGVK01000022">
    <property type="protein sequence ID" value="KEY91231.1"/>
    <property type="molecule type" value="Genomic_DNA"/>
</dbReference>
<gene>
    <name evidence="7" type="ORF">CF67_03051</name>
</gene>
<proteinExistence type="predicted"/>
<dbReference type="RefSeq" id="WP_242633202.1">
    <property type="nucleotide sequence ID" value="NZ_JGVK01000022.1"/>
</dbReference>
<dbReference type="GO" id="GO:0016020">
    <property type="term" value="C:membrane"/>
    <property type="evidence" value="ECO:0007669"/>
    <property type="project" value="UniProtKB-SubCell"/>
</dbReference>
<feature type="transmembrane region" description="Helical" evidence="5">
    <location>
        <begin position="137"/>
        <end position="156"/>
    </location>
</feature>
<evidence type="ECO:0000259" key="6">
    <source>
        <dbReference type="Pfam" id="PF01694"/>
    </source>
</evidence>
<dbReference type="GO" id="GO:0004252">
    <property type="term" value="F:serine-type endopeptidase activity"/>
    <property type="evidence" value="ECO:0007669"/>
    <property type="project" value="InterPro"/>
</dbReference>
<accession>A0A084CN52</accession>
<dbReference type="AlphaFoldDB" id="A0A084CN52"/>
<feature type="transmembrane region" description="Helical" evidence="5">
    <location>
        <begin position="101"/>
        <end position="117"/>
    </location>
</feature>
<organism evidence="7 8">
    <name type="scientific">Candidatus Photodesmus blepharonis</name>
    <dbReference type="NCBI Taxonomy" id="1179155"/>
    <lineage>
        <taxon>Bacteria</taxon>
        <taxon>Pseudomonadati</taxon>
        <taxon>Pseudomonadota</taxon>
        <taxon>Gammaproteobacteria</taxon>
        <taxon>Vibrionales</taxon>
        <taxon>Vibrionaceae</taxon>
        <taxon>Candidatus Photodesmus</taxon>
    </lineage>
</organism>